<keyword evidence="2" id="KW-1185">Reference proteome</keyword>
<proteinExistence type="predicted"/>
<gene>
    <name evidence="1" type="ORF">CPT_Menos_054</name>
</gene>
<dbReference type="EMBL" id="OM638610">
    <property type="protein sequence ID" value="UNY41828.1"/>
    <property type="molecule type" value="Genomic_DNA"/>
</dbReference>
<organism evidence="1 2">
    <name type="scientific">Burkholderia phage Menos</name>
    <dbReference type="NCBI Taxonomy" id="2924900"/>
    <lineage>
        <taxon>Viruses</taxon>
        <taxon>Duplodnaviria</taxon>
        <taxon>Heunggongvirae</taxon>
        <taxon>Uroviricota</taxon>
        <taxon>Caudoviricetes</taxon>
        <taxon>Peduoviridae</taxon>
        <taxon>Kayeltresvirus</taxon>
        <taxon>Kayeltresvirus menos</taxon>
    </lineage>
</organism>
<evidence type="ECO:0000313" key="1">
    <source>
        <dbReference type="EMBL" id="UNY41828.1"/>
    </source>
</evidence>
<evidence type="ECO:0000313" key="2">
    <source>
        <dbReference type="Proteomes" id="UP000831160"/>
    </source>
</evidence>
<accession>A0AAE9G6Z5</accession>
<name>A0AAE9G6Z5_9CAUD</name>
<sequence length="31" mass="3569">MPYLVCRQCGPTTHHSKPDDWCARNCESSVF</sequence>
<protein>
    <submittedName>
        <fullName evidence="1">Uncharacterized protein</fullName>
    </submittedName>
</protein>
<reference evidence="1" key="1">
    <citation type="submission" date="2022-02" db="EMBL/GenBank/DDBJ databases">
        <title>Burkholderia cenocepacia phage Menos.</title>
        <authorList>
            <person name="Le T."/>
            <person name="Yao G."/>
            <person name="Liu M."/>
            <person name="Gonzalez C."/>
        </authorList>
    </citation>
    <scope>NUCLEOTIDE SEQUENCE</scope>
</reference>
<dbReference type="Proteomes" id="UP000831160">
    <property type="component" value="Segment"/>
</dbReference>